<feature type="compositionally biased region" description="Polar residues" evidence="6">
    <location>
        <begin position="110"/>
        <end position="127"/>
    </location>
</feature>
<protein>
    <recommendedName>
        <fullName evidence="9">Zn(2)-C6 fungal-type domain-containing protein</fullName>
    </recommendedName>
</protein>
<keyword evidence="8" id="KW-1185">Reference proteome</keyword>
<keyword evidence="5" id="KW-0539">Nucleus</keyword>
<evidence type="ECO:0000256" key="5">
    <source>
        <dbReference type="ARBA" id="ARBA00023242"/>
    </source>
</evidence>
<evidence type="ECO:0000256" key="3">
    <source>
        <dbReference type="ARBA" id="ARBA00023125"/>
    </source>
</evidence>
<dbReference type="Proteomes" id="UP000826573">
    <property type="component" value="Unassembled WGS sequence"/>
</dbReference>
<accession>A0A9P8HT61</accession>
<organism evidence="7 8">
    <name type="scientific">Trichoderma semiorbis</name>
    <dbReference type="NCBI Taxonomy" id="1491008"/>
    <lineage>
        <taxon>Eukaryota</taxon>
        <taxon>Fungi</taxon>
        <taxon>Dikarya</taxon>
        <taxon>Ascomycota</taxon>
        <taxon>Pezizomycotina</taxon>
        <taxon>Sordariomycetes</taxon>
        <taxon>Hypocreomycetidae</taxon>
        <taxon>Hypocreales</taxon>
        <taxon>Hypocreaceae</taxon>
        <taxon>Trichoderma</taxon>
    </lineage>
</organism>
<keyword evidence="3" id="KW-0238">DNA-binding</keyword>
<dbReference type="PANTHER" id="PTHR31845:SF32">
    <property type="entry name" value="MISCELLANEOUS ZN(II)2CYS6 TRANSCRIPTION FACTOR (EUROFUNG)-RELATED"/>
    <property type="match status" value="1"/>
</dbReference>
<keyword evidence="4" id="KW-0804">Transcription</keyword>
<keyword evidence="2" id="KW-0805">Transcription regulation</keyword>
<evidence type="ECO:0008006" key="9">
    <source>
        <dbReference type="Google" id="ProtNLM"/>
    </source>
</evidence>
<evidence type="ECO:0000256" key="2">
    <source>
        <dbReference type="ARBA" id="ARBA00023015"/>
    </source>
</evidence>
<gene>
    <name evidence="7" type="ORF">TsFJ059_003156</name>
</gene>
<proteinExistence type="predicted"/>
<dbReference type="GO" id="GO:0000976">
    <property type="term" value="F:transcription cis-regulatory region binding"/>
    <property type="evidence" value="ECO:0007669"/>
    <property type="project" value="TreeGrafter"/>
</dbReference>
<evidence type="ECO:0000256" key="6">
    <source>
        <dbReference type="SAM" id="MobiDB-lite"/>
    </source>
</evidence>
<dbReference type="GO" id="GO:0000981">
    <property type="term" value="F:DNA-binding transcription factor activity, RNA polymerase II-specific"/>
    <property type="evidence" value="ECO:0007669"/>
    <property type="project" value="TreeGrafter"/>
</dbReference>
<evidence type="ECO:0000256" key="4">
    <source>
        <dbReference type="ARBA" id="ARBA00023163"/>
    </source>
</evidence>
<comment type="subcellular location">
    <subcellularLocation>
        <location evidence="1">Nucleus</location>
    </subcellularLocation>
</comment>
<dbReference type="PANTHER" id="PTHR31845">
    <property type="entry name" value="FINGER DOMAIN PROTEIN, PUTATIVE-RELATED"/>
    <property type="match status" value="1"/>
</dbReference>
<comment type="caution">
    <text evidence="7">The sequence shown here is derived from an EMBL/GenBank/DDBJ whole genome shotgun (WGS) entry which is preliminary data.</text>
</comment>
<reference evidence="7 8" key="1">
    <citation type="submission" date="2021-08" db="EMBL/GenBank/DDBJ databases">
        <title>The highly contiguous genome resource for Trichoderma semiorbis FJ059, a fungal antagonistic to plant pathogens.</title>
        <authorList>
            <person name="Liu T."/>
        </authorList>
    </citation>
    <scope>NUCLEOTIDE SEQUENCE [LARGE SCALE GENOMIC DNA]</scope>
    <source>
        <strain evidence="7 8">FJ059</strain>
    </source>
</reference>
<dbReference type="InterPro" id="IPR051089">
    <property type="entry name" value="prtT"/>
</dbReference>
<dbReference type="AlphaFoldDB" id="A0A9P8HT61"/>
<evidence type="ECO:0000313" key="8">
    <source>
        <dbReference type="Proteomes" id="UP000826573"/>
    </source>
</evidence>
<sequence>MEPDTSHEPTLAKSLTPAPYGSACVACSRGKCKCFYRSDGSGCERCHRLGKACKQAASIRKRRIQKASSRSVQPPPPRNLLEEKLDNVLSILRSQASTKQLVEQTLEGEPSNNTTLSNINSRHNPITPSIARGPEVVIDTTESVVHLFRPVESPDDSPSSATSPQLLIAGDVPIHDITALNAEEQLATFRRAFIPAFPFIHIPTTTSASDLYREKPFVWLVIIALTTKVVSKQFELADHIWKIISQRVVCEHHANVDLLLGIICFASWSHYFKKDKPFMTMLTQMAVSMAFELDLHKDTTPGIPPRDKPSRLLTRQTYVRPVRTIEERRTFAALYYLTSATWAAYRKTYPLDWTPYLEDCARVLSQGTETSHDILLTTQIRCQLITNGITCPKNENIEIGGFSPPPRLLYTALLRQLDDIRQSLPDEFQSERVTRFYLLSTELKIKELFLRHKETVFDDLPILDWVGISVDYVTQLTHCLVVLFKLNTLKELGWDLFETRKRADVIQILDQYSEKAEIWNTPYVVRVDRGRPSTLRKLRISSLRALLSALSTKR</sequence>
<evidence type="ECO:0000256" key="1">
    <source>
        <dbReference type="ARBA" id="ARBA00004123"/>
    </source>
</evidence>
<dbReference type="EMBL" id="JAIMJC010000003">
    <property type="protein sequence ID" value="KAH0528271.1"/>
    <property type="molecule type" value="Genomic_DNA"/>
</dbReference>
<dbReference type="GO" id="GO:0005634">
    <property type="term" value="C:nucleus"/>
    <property type="evidence" value="ECO:0007669"/>
    <property type="project" value="UniProtKB-SubCell"/>
</dbReference>
<name>A0A9P8HT61_9HYPO</name>
<feature type="region of interest" description="Disordered" evidence="6">
    <location>
        <begin position="106"/>
        <end position="130"/>
    </location>
</feature>
<dbReference type="CDD" id="cd12148">
    <property type="entry name" value="fungal_TF_MHR"/>
    <property type="match status" value="1"/>
</dbReference>
<evidence type="ECO:0000313" key="7">
    <source>
        <dbReference type="EMBL" id="KAH0528271.1"/>
    </source>
</evidence>